<evidence type="ECO:0000313" key="2">
    <source>
        <dbReference type="Proteomes" id="UP001420932"/>
    </source>
</evidence>
<dbReference type="AlphaFoldDB" id="A0AAP0HE45"/>
<accession>A0AAP0HE45</accession>
<organism evidence="1 2">
    <name type="scientific">Stephania yunnanensis</name>
    <dbReference type="NCBI Taxonomy" id="152371"/>
    <lineage>
        <taxon>Eukaryota</taxon>
        <taxon>Viridiplantae</taxon>
        <taxon>Streptophyta</taxon>
        <taxon>Embryophyta</taxon>
        <taxon>Tracheophyta</taxon>
        <taxon>Spermatophyta</taxon>
        <taxon>Magnoliopsida</taxon>
        <taxon>Ranunculales</taxon>
        <taxon>Menispermaceae</taxon>
        <taxon>Menispermoideae</taxon>
        <taxon>Cissampelideae</taxon>
        <taxon>Stephania</taxon>
    </lineage>
</organism>
<dbReference type="EMBL" id="JBBNAF010000056">
    <property type="protein sequence ID" value="KAK9081237.1"/>
    <property type="molecule type" value="Genomic_DNA"/>
</dbReference>
<protein>
    <submittedName>
        <fullName evidence="1">Uncharacterized protein</fullName>
    </submittedName>
</protein>
<gene>
    <name evidence="1" type="ORF">Syun_030600</name>
</gene>
<evidence type="ECO:0000313" key="1">
    <source>
        <dbReference type="EMBL" id="KAK9081237.1"/>
    </source>
</evidence>
<sequence length="52" mass="5752">MHMREVPHSLDSWSQALGIEVVRSLGSLVAIESSVSVKELSTKNRQGIHGFF</sequence>
<reference evidence="1 2" key="1">
    <citation type="submission" date="2024-01" db="EMBL/GenBank/DDBJ databases">
        <title>Genome assemblies of Stephania.</title>
        <authorList>
            <person name="Yang L."/>
        </authorList>
    </citation>
    <scope>NUCLEOTIDE SEQUENCE [LARGE SCALE GENOMIC DNA]</scope>
    <source>
        <strain evidence="1">YNDBR</strain>
        <tissue evidence="1">Leaf</tissue>
    </source>
</reference>
<keyword evidence="2" id="KW-1185">Reference proteome</keyword>
<comment type="caution">
    <text evidence="1">The sequence shown here is derived from an EMBL/GenBank/DDBJ whole genome shotgun (WGS) entry which is preliminary data.</text>
</comment>
<proteinExistence type="predicted"/>
<dbReference type="Proteomes" id="UP001420932">
    <property type="component" value="Unassembled WGS sequence"/>
</dbReference>
<name>A0AAP0HE45_9MAGN</name>